<dbReference type="RefSeq" id="YP_007674962.1">
    <property type="nucleotide sequence ID" value="NC_020853.1"/>
</dbReference>
<gene>
    <name evidence="1" type="ORF">LOKG_00066</name>
</gene>
<dbReference type="KEGG" id="vg:15011535"/>
<accession>M4R1B7</accession>
<name>M4R1B7_9CAUD</name>
<dbReference type="GeneID" id="15011535"/>
<protein>
    <submittedName>
        <fullName evidence="1">Uncharacterized protein</fullName>
    </submittedName>
</protein>
<evidence type="ECO:0000313" key="2">
    <source>
        <dbReference type="Proteomes" id="UP000201389"/>
    </source>
</evidence>
<reference evidence="1 2" key="1">
    <citation type="submission" date="2010-10" db="EMBL/GenBank/DDBJ databases">
        <title>The Genome Sequence of Loktanella phage pCB2051-A.</title>
        <authorList>
            <consortium name="The Broad Institute Genome Sequencing Platform"/>
            <person name="Henn M.R."/>
            <person name="Buchan A."/>
            <person name="Levin J."/>
            <person name="Malboeuf C."/>
            <person name="Casali M."/>
            <person name="Russ C."/>
            <person name="Lennon N."/>
            <person name="Chapman S.B."/>
            <person name="Erlich R."/>
            <person name="Young S.K."/>
            <person name="Yandava C."/>
            <person name="Zeng Q."/>
            <person name="Alvarado L."/>
            <person name="Anderson S."/>
            <person name="Berlin A."/>
            <person name="Chen Z."/>
            <person name="Freedman E."/>
            <person name="Gellesch M."/>
            <person name="Goldberg J."/>
            <person name="Green L."/>
            <person name="Griggs A."/>
            <person name="Gujja S."/>
            <person name="Heilman E.R."/>
            <person name="Heiman D."/>
            <person name="Hollinger A."/>
            <person name="Howarth C."/>
            <person name="Larson L."/>
            <person name="Mehta T."/>
            <person name="Pearson M."/>
            <person name="Roberts A."/>
            <person name="Ryan E."/>
            <person name="Saif S."/>
            <person name="Shea T."/>
            <person name="Shenoy N."/>
            <person name="Sisk P."/>
            <person name="Stolte C."/>
            <person name="Sykes S."/>
            <person name="White J."/>
            <person name="Haas B."/>
            <person name="Nusbaum C."/>
            <person name="Birren B."/>
        </authorList>
    </citation>
    <scope>NUCLEOTIDE SEQUENCE [LARGE SCALE GENOMIC DNA]</scope>
    <source>
        <strain evidence="2">pCB2051-A</strain>
    </source>
</reference>
<proteinExistence type="predicted"/>
<dbReference type="EMBL" id="HQ632859">
    <property type="protein sequence ID" value="AGH31502.1"/>
    <property type="molecule type" value="Genomic_DNA"/>
</dbReference>
<dbReference type="Proteomes" id="UP000201389">
    <property type="component" value="Segment"/>
</dbReference>
<organism evidence="1 2">
    <name type="scientific">Loktanella phage pCB2051-A</name>
    <dbReference type="NCBI Taxonomy" id="754044"/>
    <lineage>
        <taxon>Viruses</taxon>
        <taxon>Duplodnaviria</taxon>
        <taxon>Heunggongvirae</taxon>
        <taxon>Uroviricota</taxon>
        <taxon>Caudoviricetes</taxon>
        <taxon>Casjensviridae</taxon>
        <taxon>Broinstvirus</taxon>
        <taxon>Broinstvirus pCB2051A</taxon>
    </lineage>
</organism>
<evidence type="ECO:0000313" key="1">
    <source>
        <dbReference type="EMBL" id="AGH31502.1"/>
    </source>
</evidence>
<sequence>MFTHPANPSPYEARTMNTELGDRMRKLAETRDDLPEDWLEKAEAFDRASEGYLAEVQTVNVKTFMGCFARARRMWCNATGEPLV</sequence>
<keyword evidence="2" id="KW-1185">Reference proteome</keyword>